<reference evidence="8" key="1">
    <citation type="submission" date="2021-03" db="EMBL/GenBank/DDBJ databases">
        <authorList>
            <person name="Li Z."/>
            <person name="Yang C."/>
        </authorList>
    </citation>
    <scope>NUCLEOTIDE SEQUENCE</scope>
    <source>
        <strain evidence="8">Dzin_1.0</strain>
        <tissue evidence="8">Leaf</tissue>
    </source>
</reference>
<dbReference type="AlphaFoldDB" id="A0A9D5CU91"/>
<dbReference type="GO" id="GO:0009617">
    <property type="term" value="P:response to bacterium"/>
    <property type="evidence" value="ECO:0007669"/>
    <property type="project" value="InterPro"/>
</dbReference>
<dbReference type="PANTHER" id="PTHR10994:SF177">
    <property type="entry name" value="RETICULON-LIKE PROTEIN B15"/>
    <property type="match status" value="1"/>
</dbReference>
<dbReference type="Proteomes" id="UP001085076">
    <property type="component" value="Miscellaneous, Linkage group lg03"/>
</dbReference>
<organism evidence="8 9">
    <name type="scientific">Dioscorea zingiberensis</name>
    <dbReference type="NCBI Taxonomy" id="325984"/>
    <lineage>
        <taxon>Eukaryota</taxon>
        <taxon>Viridiplantae</taxon>
        <taxon>Streptophyta</taxon>
        <taxon>Embryophyta</taxon>
        <taxon>Tracheophyta</taxon>
        <taxon>Spermatophyta</taxon>
        <taxon>Magnoliopsida</taxon>
        <taxon>Liliopsida</taxon>
        <taxon>Dioscoreales</taxon>
        <taxon>Dioscoreaceae</taxon>
        <taxon>Dioscorea</taxon>
    </lineage>
</organism>
<feature type="transmembrane region" description="Helical" evidence="6">
    <location>
        <begin position="162"/>
        <end position="195"/>
    </location>
</feature>
<sequence>MSEAVERGSFMEKINEKIHEYKESSSSDSESDQPSFRKKRLFGRKEPVHVVLGGGKPADIVLWRNKQLSASILAGVTVLWLLFECMGYHLLTFISHSLILTLAVSFIWSKAAAFLNRAPPKFPEVMLSEELFLSIAHSIRYEINEAFATFQYVVSGKDVKKFLLVIAGLWVVSVVGSWFSFLTLSYIVFVLLYTLPALYEKYEDHVDTAAEKVMVEINKKYAILDAKFLQKIPRGPFADKKQH</sequence>
<evidence type="ECO:0000256" key="3">
    <source>
        <dbReference type="ARBA" id="ARBA00022824"/>
    </source>
</evidence>
<dbReference type="InterPro" id="IPR045064">
    <property type="entry name" value="Reticulon-like"/>
</dbReference>
<evidence type="ECO:0000313" key="9">
    <source>
        <dbReference type="Proteomes" id="UP001085076"/>
    </source>
</evidence>
<feature type="domain" description="Reticulon" evidence="7">
    <location>
        <begin position="57"/>
        <end position="243"/>
    </location>
</feature>
<dbReference type="PANTHER" id="PTHR10994">
    <property type="entry name" value="RETICULON"/>
    <property type="match status" value="1"/>
</dbReference>
<dbReference type="EMBL" id="JAGGNH010000003">
    <property type="protein sequence ID" value="KAJ0979164.1"/>
    <property type="molecule type" value="Genomic_DNA"/>
</dbReference>
<proteinExistence type="predicted"/>
<dbReference type="Pfam" id="PF02453">
    <property type="entry name" value="Reticulon"/>
    <property type="match status" value="1"/>
</dbReference>
<dbReference type="OrthoDB" id="567788at2759"/>
<evidence type="ECO:0000313" key="8">
    <source>
        <dbReference type="EMBL" id="KAJ0979164.1"/>
    </source>
</evidence>
<keyword evidence="2 6" id="KW-0812">Transmembrane</keyword>
<feature type="transmembrane region" description="Helical" evidence="6">
    <location>
        <begin position="97"/>
        <end position="116"/>
    </location>
</feature>
<comment type="caution">
    <text evidence="8">The sequence shown here is derived from an EMBL/GenBank/DDBJ whole genome shotgun (WGS) entry which is preliminary data.</text>
</comment>
<name>A0A9D5CU91_9LILI</name>
<evidence type="ECO:0000256" key="2">
    <source>
        <dbReference type="ARBA" id="ARBA00022692"/>
    </source>
</evidence>
<gene>
    <name evidence="8" type="ORF">J5N97_014638</name>
</gene>
<dbReference type="InterPro" id="IPR003388">
    <property type="entry name" value="Reticulon"/>
</dbReference>
<evidence type="ECO:0000259" key="7">
    <source>
        <dbReference type="PROSITE" id="PS50845"/>
    </source>
</evidence>
<evidence type="ECO:0000256" key="4">
    <source>
        <dbReference type="ARBA" id="ARBA00022989"/>
    </source>
</evidence>
<keyword evidence="5 6" id="KW-0472">Membrane</keyword>
<evidence type="ECO:0000256" key="1">
    <source>
        <dbReference type="ARBA" id="ARBA00004477"/>
    </source>
</evidence>
<accession>A0A9D5CU91</accession>
<comment type="subcellular location">
    <subcellularLocation>
        <location evidence="1 6">Endoplasmic reticulum membrane</location>
        <topology evidence="1 6">Multi-pass membrane protein</topology>
    </subcellularLocation>
</comment>
<keyword evidence="3 6" id="KW-0256">Endoplasmic reticulum</keyword>
<keyword evidence="4 6" id="KW-1133">Transmembrane helix</keyword>
<protein>
    <recommendedName>
        <fullName evidence="6">Reticulon-like protein</fullName>
    </recommendedName>
</protein>
<dbReference type="GO" id="GO:0005789">
    <property type="term" value="C:endoplasmic reticulum membrane"/>
    <property type="evidence" value="ECO:0007669"/>
    <property type="project" value="UniProtKB-SubCell"/>
</dbReference>
<keyword evidence="9" id="KW-1185">Reference proteome</keyword>
<evidence type="ECO:0000256" key="6">
    <source>
        <dbReference type="RuleBase" id="RU363132"/>
    </source>
</evidence>
<evidence type="ECO:0000256" key="5">
    <source>
        <dbReference type="ARBA" id="ARBA00023136"/>
    </source>
</evidence>
<reference evidence="8" key="2">
    <citation type="journal article" date="2022" name="Hortic Res">
        <title>The genome of Dioscorea zingiberensis sheds light on the biosynthesis, origin and evolution of the medicinally important diosgenin saponins.</title>
        <authorList>
            <person name="Li Y."/>
            <person name="Tan C."/>
            <person name="Li Z."/>
            <person name="Guo J."/>
            <person name="Li S."/>
            <person name="Chen X."/>
            <person name="Wang C."/>
            <person name="Dai X."/>
            <person name="Yang H."/>
            <person name="Song W."/>
            <person name="Hou L."/>
            <person name="Xu J."/>
            <person name="Tong Z."/>
            <person name="Xu A."/>
            <person name="Yuan X."/>
            <person name="Wang W."/>
            <person name="Yang Q."/>
            <person name="Chen L."/>
            <person name="Sun Z."/>
            <person name="Wang K."/>
            <person name="Pan B."/>
            <person name="Chen J."/>
            <person name="Bao Y."/>
            <person name="Liu F."/>
            <person name="Qi X."/>
            <person name="Gang D.R."/>
            <person name="Wen J."/>
            <person name="Li J."/>
        </authorList>
    </citation>
    <scope>NUCLEOTIDE SEQUENCE</scope>
    <source>
        <strain evidence="8">Dzin_1.0</strain>
    </source>
</reference>
<dbReference type="PROSITE" id="PS50845">
    <property type="entry name" value="RETICULON"/>
    <property type="match status" value="1"/>
</dbReference>